<name>A0AA91ICG0_VARPD</name>
<dbReference type="AlphaFoldDB" id="A0AA91ICG0"/>
<feature type="domain" description="HTH crp-type" evidence="6">
    <location>
        <begin position="145"/>
        <end position="211"/>
    </location>
</feature>
<dbReference type="GO" id="GO:0003677">
    <property type="term" value="F:DNA binding"/>
    <property type="evidence" value="ECO:0007669"/>
    <property type="project" value="UniProtKB-KW"/>
</dbReference>
<evidence type="ECO:0000259" key="6">
    <source>
        <dbReference type="PROSITE" id="PS51063"/>
    </source>
</evidence>
<proteinExistence type="predicted"/>
<dbReference type="InterPro" id="IPR014710">
    <property type="entry name" value="RmlC-like_jellyroll"/>
</dbReference>
<evidence type="ECO:0000256" key="3">
    <source>
        <dbReference type="ARBA" id="ARBA00023163"/>
    </source>
</evidence>
<dbReference type="SUPFAM" id="SSF51206">
    <property type="entry name" value="cAMP-binding domain-like"/>
    <property type="match status" value="1"/>
</dbReference>
<dbReference type="InterPro" id="IPR050397">
    <property type="entry name" value="Env_Response_Regulators"/>
</dbReference>
<sequence length="260" mass="28558">MYLHPLIAKVPPAERAALVQCSELRSYRRNDVVLNADEWTDRIYCVAGGLLRVVAHGREDGGDVTTDFIRQDDFFLSPSFSEDRYQAMQTLVAALPSSVYLVPVAAVRKLCGQYPEVAIGLLGLAMKRMSVIRGQLRRISALSSEDLVSRVLHQLTQLAPAVTGGYDKRITQSVIASYSGLSREVVNKTIRDLESRGLVRRDEHGVHVDADFAATDFGGLLPVEENLSHIEPHQGNPMFAPDMLDGSRGSADRTGKTGRP</sequence>
<dbReference type="InterPro" id="IPR036390">
    <property type="entry name" value="WH_DNA-bd_sf"/>
</dbReference>
<dbReference type="PANTHER" id="PTHR24567">
    <property type="entry name" value="CRP FAMILY TRANSCRIPTIONAL REGULATORY PROTEIN"/>
    <property type="match status" value="1"/>
</dbReference>
<dbReference type="InterPro" id="IPR000595">
    <property type="entry name" value="cNMP-bd_dom"/>
</dbReference>
<dbReference type="PROSITE" id="PS51063">
    <property type="entry name" value="HTH_CRP_2"/>
    <property type="match status" value="1"/>
</dbReference>
<keyword evidence="1" id="KW-0805">Transcription regulation</keyword>
<dbReference type="InterPro" id="IPR036388">
    <property type="entry name" value="WH-like_DNA-bd_sf"/>
</dbReference>
<evidence type="ECO:0000313" key="8">
    <source>
        <dbReference type="Proteomes" id="UP000077852"/>
    </source>
</evidence>
<keyword evidence="2" id="KW-0238">DNA-binding</keyword>
<comment type="caution">
    <text evidence="7">The sequence shown here is derived from an EMBL/GenBank/DDBJ whole genome shotgun (WGS) entry which is preliminary data.</text>
</comment>
<dbReference type="RefSeq" id="WP_081266678.1">
    <property type="nucleotide sequence ID" value="NZ_LVHG01000027.1"/>
</dbReference>
<dbReference type="CDD" id="cd00038">
    <property type="entry name" value="CAP_ED"/>
    <property type="match status" value="1"/>
</dbReference>
<dbReference type="Proteomes" id="UP000077852">
    <property type="component" value="Unassembled WGS sequence"/>
</dbReference>
<evidence type="ECO:0000256" key="1">
    <source>
        <dbReference type="ARBA" id="ARBA00023015"/>
    </source>
</evidence>
<reference evidence="7 8" key="1">
    <citation type="submission" date="2016-03" db="EMBL/GenBank/DDBJ databases">
        <title>Genome sequence of Variovorax paradoxus KB5.</title>
        <authorList>
            <person name="Jeong H."/>
            <person name="Hong C.E."/>
            <person name="Jo S.H."/>
            <person name="Park J.M."/>
        </authorList>
    </citation>
    <scope>NUCLEOTIDE SEQUENCE [LARGE SCALE GENOMIC DNA]</scope>
    <source>
        <strain evidence="7 8">KB5</strain>
    </source>
</reference>
<dbReference type="Pfam" id="PF00027">
    <property type="entry name" value="cNMP_binding"/>
    <property type="match status" value="1"/>
</dbReference>
<dbReference type="PANTHER" id="PTHR24567:SF74">
    <property type="entry name" value="HTH-TYPE TRANSCRIPTIONAL REGULATOR ARCR"/>
    <property type="match status" value="1"/>
</dbReference>
<dbReference type="InterPro" id="IPR012318">
    <property type="entry name" value="HTH_CRP"/>
</dbReference>
<accession>A0AA91ICG0</accession>
<keyword evidence="3" id="KW-0804">Transcription</keyword>
<dbReference type="EMBL" id="LVHG01000027">
    <property type="protein sequence ID" value="OAK66086.1"/>
    <property type="molecule type" value="Genomic_DNA"/>
</dbReference>
<evidence type="ECO:0000256" key="4">
    <source>
        <dbReference type="SAM" id="MobiDB-lite"/>
    </source>
</evidence>
<dbReference type="Gene3D" id="2.60.120.10">
    <property type="entry name" value="Jelly Rolls"/>
    <property type="match status" value="1"/>
</dbReference>
<dbReference type="Pfam" id="PF13545">
    <property type="entry name" value="HTH_Crp_2"/>
    <property type="match status" value="1"/>
</dbReference>
<protein>
    <submittedName>
        <fullName evidence="7">Crp/Fnr family transcriptional regulator</fullName>
    </submittedName>
</protein>
<feature type="compositionally biased region" description="Basic and acidic residues" evidence="4">
    <location>
        <begin position="250"/>
        <end position="260"/>
    </location>
</feature>
<organism evidence="7 8">
    <name type="scientific">Variovorax paradoxus</name>
    <dbReference type="NCBI Taxonomy" id="34073"/>
    <lineage>
        <taxon>Bacteria</taxon>
        <taxon>Pseudomonadati</taxon>
        <taxon>Pseudomonadota</taxon>
        <taxon>Betaproteobacteria</taxon>
        <taxon>Burkholderiales</taxon>
        <taxon>Comamonadaceae</taxon>
        <taxon>Variovorax</taxon>
    </lineage>
</organism>
<dbReference type="GO" id="GO:0005829">
    <property type="term" value="C:cytosol"/>
    <property type="evidence" value="ECO:0007669"/>
    <property type="project" value="TreeGrafter"/>
</dbReference>
<dbReference type="SUPFAM" id="SSF46785">
    <property type="entry name" value="Winged helix' DNA-binding domain"/>
    <property type="match status" value="1"/>
</dbReference>
<dbReference type="GO" id="GO:0003700">
    <property type="term" value="F:DNA-binding transcription factor activity"/>
    <property type="evidence" value="ECO:0007669"/>
    <property type="project" value="TreeGrafter"/>
</dbReference>
<dbReference type="SMART" id="SM00100">
    <property type="entry name" value="cNMP"/>
    <property type="match status" value="1"/>
</dbReference>
<dbReference type="Gene3D" id="1.10.10.10">
    <property type="entry name" value="Winged helix-like DNA-binding domain superfamily/Winged helix DNA-binding domain"/>
    <property type="match status" value="1"/>
</dbReference>
<dbReference type="PROSITE" id="PS50042">
    <property type="entry name" value="CNMP_BINDING_3"/>
    <property type="match status" value="1"/>
</dbReference>
<feature type="domain" description="Cyclic nucleotide-binding" evidence="5">
    <location>
        <begin position="6"/>
        <end position="75"/>
    </location>
</feature>
<gene>
    <name evidence="7" type="ORF">A3K87_10010</name>
</gene>
<evidence type="ECO:0000256" key="2">
    <source>
        <dbReference type="ARBA" id="ARBA00023125"/>
    </source>
</evidence>
<feature type="region of interest" description="Disordered" evidence="4">
    <location>
        <begin position="231"/>
        <end position="260"/>
    </location>
</feature>
<dbReference type="InterPro" id="IPR018490">
    <property type="entry name" value="cNMP-bd_dom_sf"/>
</dbReference>
<evidence type="ECO:0000313" key="7">
    <source>
        <dbReference type="EMBL" id="OAK66086.1"/>
    </source>
</evidence>
<evidence type="ECO:0000259" key="5">
    <source>
        <dbReference type="PROSITE" id="PS50042"/>
    </source>
</evidence>